<evidence type="ECO:0000313" key="1">
    <source>
        <dbReference type="EMBL" id="AGT43673.1"/>
    </source>
</evidence>
<dbReference type="STRING" id="1291379.TPE_1178"/>
<gene>
    <name evidence="1" type="ORF">TPE_1178</name>
</gene>
<name>S5ZZH5_9SPIR</name>
<organism evidence="1 2">
    <name type="scientific">Treponema pedis str. T A4</name>
    <dbReference type="NCBI Taxonomy" id="1291379"/>
    <lineage>
        <taxon>Bacteria</taxon>
        <taxon>Pseudomonadati</taxon>
        <taxon>Spirochaetota</taxon>
        <taxon>Spirochaetia</taxon>
        <taxon>Spirochaetales</taxon>
        <taxon>Treponemataceae</taxon>
        <taxon>Treponema</taxon>
    </lineage>
</organism>
<dbReference type="PATRIC" id="fig|1291379.3.peg.1174"/>
<dbReference type="KEGG" id="tped:TPE_1178"/>
<sequence length="75" mass="8396">MLLEIAMSNVNLFPHKKNKPANCIGSCSALSIDEIHAVEEKLEDPEYMDAAIYRLATIITDRILSGGLDYEQEEI</sequence>
<reference evidence="1 2" key="1">
    <citation type="journal article" date="2013" name="PLoS ONE">
        <title>Genome-Wide Relatedness of Treponema pedis, from Gingiva and Necrotic Skin Lesions of Pigs, with the Human Oral Pathogen Treponema denticola.</title>
        <authorList>
            <person name="Svartstrom O."/>
            <person name="Mushtaq M."/>
            <person name="Pringle M."/>
            <person name="Segerman B."/>
        </authorList>
    </citation>
    <scope>NUCLEOTIDE SEQUENCE [LARGE SCALE GENOMIC DNA]</scope>
    <source>
        <strain evidence="1">T A4</strain>
    </source>
</reference>
<proteinExistence type="predicted"/>
<dbReference type="AlphaFoldDB" id="S5ZZH5"/>
<dbReference type="HOGENOM" id="CLU_2738869_0_0_12"/>
<dbReference type="Proteomes" id="UP000015620">
    <property type="component" value="Chromosome"/>
</dbReference>
<evidence type="ECO:0000313" key="2">
    <source>
        <dbReference type="Proteomes" id="UP000015620"/>
    </source>
</evidence>
<dbReference type="EMBL" id="CP004120">
    <property type="protein sequence ID" value="AGT43673.1"/>
    <property type="molecule type" value="Genomic_DNA"/>
</dbReference>
<keyword evidence="2" id="KW-1185">Reference proteome</keyword>
<protein>
    <submittedName>
        <fullName evidence="1">Uncharacterized protein</fullName>
    </submittedName>
</protein>
<accession>S5ZZH5</accession>